<reference evidence="5" key="1">
    <citation type="submission" date="2016-10" db="EMBL/GenBank/DDBJ databases">
        <authorList>
            <person name="Varghese N."/>
            <person name="Submissions S."/>
        </authorList>
    </citation>
    <scope>NUCLEOTIDE SEQUENCE [LARGE SCALE GENOMIC DNA]</scope>
    <source>
        <strain evidence="5">DSM 44209</strain>
    </source>
</reference>
<dbReference type="FunFam" id="3.40.50.1820:FF:000205">
    <property type="entry name" value="Non-haem bromoperoxidase BPO-A2"/>
    <property type="match status" value="1"/>
</dbReference>
<evidence type="ECO:0000256" key="2">
    <source>
        <dbReference type="ARBA" id="ARBA00038128"/>
    </source>
</evidence>
<dbReference type="EMBL" id="FOIE01000006">
    <property type="protein sequence ID" value="SET62971.1"/>
    <property type="molecule type" value="Genomic_DNA"/>
</dbReference>
<keyword evidence="5" id="KW-1185">Reference proteome</keyword>
<evidence type="ECO:0000313" key="4">
    <source>
        <dbReference type="EMBL" id="SET62971.1"/>
    </source>
</evidence>
<accession>A0A1I0FZK1</accession>
<keyword evidence="1" id="KW-0575">Peroxidase</keyword>
<dbReference type="PRINTS" id="PR00111">
    <property type="entry name" value="ABHYDROLASE"/>
</dbReference>
<dbReference type="Pfam" id="PF00561">
    <property type="entry name" value="Abhydrolase_1"/>
    <property type="match status" value="1"/>
</dbReference>
<gene>
    <name evidence="4" type="ORF">SAMN04488546_3065</name>
</gene>
<dbReference type="InterPro" id="IPR000073">
    <property type="entry name" value="AB_hydrolase_1"/>
</dbReference>
<protein>
    <submittedName>
        <fullName evidence="4">Pimeloyl-ACP methyl ester carboxylesterase</fullName>
    </submittedName>
</protein>
<dbReference type="SUPFAM" id="SSF53474">
    <property type="entry name" value="alpha/beta-Hydrolases"/>
    <property type="match status" value="1"/>
</dbReference>
<sequence length="278" mass="30078">MPHLDVGTENGHPIRLHHQDVGAGRPVVLIHGWPLSGRSWEAQVGPLVEAGHRVVTYDRRGFGDSSQPWDGYDYDTFTADLHALLEHLDLHDVALVGFSMGGGEVVRYLATHGTERVSRAVLAAAVPPYLYRSDDNPDGGLDDATIEQFQRGVVTDRLAFLDGFTTTFFSAGDRGLQVSEQQRQYALHIAAAASPKGTLDCITAFGRTDFRGDVAGITVPTLVVHGDSDAIVPFEVSGERSHELIPDSELVVIEGGPHGLNASHPGQFNEALIGFLRR</sequence>
<name>A0A1I0FZK1_9ACTN</name>
<proteinExistence type="inferred from homology"/>
<evidence type="ECO:0000313" key="5">
    <source>
        <dbReference type="Proteomes" id="UP000198507"/>
    </source>
</evidence>
<dbReference type="AlphaFoldDB" id="A0A1I0FZK1"/>
<dbReference type="InterPro" id="IPR000639">
    <property type="entry name" value="Epox_hydrolase-like"/>
</dbReference>
<dbReference type="RefSeq" id="WP_091445489.1">
    <property type="nucleotide sequence ID" value="NZ_FOIE01000006.1"/>
</dbReference>
<feature type="domain" description="AB hydrolase-1" evidence="3">
    <location>
        <begin position="26"/>
        <end position="263"/>
    </location>
</feature>
<dbReference type="InterPro" id="IPR029058">
    <property type="entry name" value="AB_hydrolase_fold"/>
</dbReference>
<evidence type="ECO:0000259" key="3">
    <source>
        <dbReference type="Pfam" id="PF00561"/>
    </source>
</evidence>
<dbReference type="GO" id="GO:0004601">
    <property type="term" value="F:peroxidase activity"/>
    <property type="evidence" value="ECO:0007669"/>
    <property type="project" value="UniProtKB-KW"/>
</dbReference>
<dbReference type="OrthoDB" id="9785847at2"/>
<dbReference type="InterPro" id="IPR050471">
    <property type="entry name" value="AB_hydrolase"/>
</dbReference>
<dbReference type="Proteomes" id="UP000198507">
    <property type="component" value="Unassembled WGS sequence"/>
</dbReference>
<organism evidence="4 5">
    <name type="scientific">Geodermatophilus poikilotrophus</name>
    <dbReference type="NCBI Taxonomy" id="1333667"/>
    <lineage>
        <taxon>Bacteria</taxon>
        <taxon>Bacillati</taxon>
        <taxon>Actinomycetota</taxon>
        <taxon>Actinomycetes</taxon>
        <taxon>Geodermatophilales</taxon>
        <taxon>Geodermatophilaceae</taxon>
        <taxon>Geodermatophilus</taxon>
    </lineage>
</organism>
<dbReference type="PANTHER" id="PTHR43433">
    <property type="entry name" value="HYDROLASE, ALPHA/BETA FOLD FAMILY PROTEIN"/>
    <property type="match status" value="1"/>
</dbReference>
<dbReference type="Gene3D" id="3.40.50.1820">
    <property type="entry name" value="alpha/beta hydrolase"/>
    <property type="match status" value="1"/>
</dbReference>
<keyword evidence="1" id="KW-0560">Oxidoreductase</keyword>
<dbReference type="PRINTS" id="PR00412">
    <property type="entry name" value="EPOXHYDRLASE"/>
</dbReference>
<comment type="similarity">
    <text evidence="2">Belongs to the AB hydrolase superfamily. Bacterial non-heme haloperoxidase / perhydrolase family.</text>
</comment>
<dbReference type="PANTHER" id="PTHR43433:SF4">
    <property type="entry name" value="NON-HEME CHLOROPEROXIDASE-RELATED"/>
    <property type="match status" value="1"/>
</dbReference>
<evidence type="ECO:0000256" key="1">
    <source>
        <dbReference type="ARBA" id="ARBA00022559"/>
    </source>
</evidence>